<dbReference type="PIRSF" id="PIRSF006060">
    <property type="entry name" value="AA_transporter"/>
    <property type="match status" value="1"/>
</dbReference>
<dbReference type="AlphaFoldDB" id="A0A8J5ICS7"/>
<evidence type="ECO:0000256" key="8">
    <source>
        <dbReference type="SAM" id="Phobius"/>
    </source>
</evidence>
<keyword evidence="4 8" id="KW-0812">Transmembrane</keyword>
<dbReference type="InterPro" id="IPR002293">
    <property type="entry name" value="AA/rel_permease1"/>
</dbReference>
<feature type="transmembrane region" description="Helical" evidence="8">
    <location>
        <begin position="105"/>
        <end position="132"/>
    </location>
</feature>
<reference evidence="9" key="1">
    <citation type="submission" date="2021-01" db="EMBL/GenBank/DDBJ databases">
        <title>Phytophthora aleatoria, a newly-described species from Pinus radiata is distinct from Phytophthora cactorum isolates based on comparative genomics.</title>
        <authorList>
            <person name="Mcdougal R."/>
            <person name="Panda P."/>
            <person name="Williams N."/>
            <person name="Studholme D.J."/>
        </authorList>
    </citation>
    <scope>NUCLEOTIDE SEQUENCE</scope>
    <source>
        <strain evidence="9">NZFS 4037</strain>
    </source>
</reference>
<evidence type="ECO:0000313" key="9">
    <source>
        <dbReference type="EMBL" id="KAG6956058.1"/>
    </source>
</evidence>
<dbReference type="Proteomes" id="UP000709295">
    <property type="component" value="Unassembled WGS sequence"/>
</dbReference>
<dbReference type="EMBL" id="JAENGY010000826">
    <property type="protein sequence ID" value="KAG6956058.1"/>
    <property type="molecule type" value="Genomic_DNA"/>
</dbReference>
<keyword evidence="10" id="KW-1185">Reference proteome</keyword>
<evidence type="ECO:0000256" key="4">
    <source>
        <dbReference type="ARBA" id="ARBA00022692"/>
    </source>
</evidence>
<comment type="similarity">
    <text evidence="7">Belongs to the amino acid-polyamine-organocation (APC) superfamily. Polyamine:cation symporter (PHS) (TC 2.A.3.12) family.</text>
</comment>
<evidence type="ECO:0000256" key="7">
    <source>
        <dbReference type="ARBA" id="ARBA00024041"/>
    </source>
</evidence>
<feature type="transmembrane region" description="Helical" evidence="8">
    <location>
        <begin position="288"/>
        <end position="306"/>
    </location>
</feature>
<organism evidence="9 10">
    <name type="scientific">Phytophthora aleatoria</name>
    <dbReference type="NCBI Taxonomy" id="2496075"/>
    <lineage>
        <taxon>Eukaryota</taxon>
        <taxon>Sar</taxon>
        <taxon>Stramenopiles</taxon>
        <taxon>Oomycota</taxon>
        <taxon>Peronosporomycetes</taxon>
        <taxon>Peronosporales</taxon>
        <taxon>Peronosporaceae</taxon>
        <taxon>Phytophthora</taxon>
    </lineage>
</organism>
<keyword evidence="5 8" id="KW-1133">Transmembrane helix</keyword>
<feature type="transmembrane region" description="Helical" evidence="8">
    <location>
        <begin position="12"/>
        <end position="34"/>
    </location>
</feature>
<keyword evidence="2" id="KW-0813">Transport</keyword>
<dbReference type="GO" id="GO:0015203">
    <property type="term" value="F:polyamine transmembrane transporter activity"/>
    <property type="evidence" value="ECO:0007669"/>
    <property type="project" value="UniProtKB-ARBA"/>
</dbReference>
<keyword evidence="3" id="KW-1003">Cell membrane</keyword>
<protein>
    <submittedName>
        <fullName evidence="9">Uncharacterized protein</fullName>
    </submittedName>
</protein>
<feature type="transmembrane region" description="Helical" evidence="8">
    <location>
        <begin position="170"/>
        <end position="190"/>
    </location>
</feature>
<feature type="transmembrane region" description="Helical" evidence="8">
    <location>
        <begin position="238"/>
        <end position="260"/>
    </location>
</feature>
<name>A0A8J5ICS7_9STRA</name>
<comment type="subcellular location">
    <subcellularLocation>
        <location evidence="1">Cell membrane</location>
        <topology evidence="1">Multi-pass membrane protein</topology>
    </subcellularLocation>
</comment>
<proteinExistence type="inferred from homology"/>
<feature type="transmembrane region" description="Helical" evidence="8">
    <location>
        <begin position="46"/>
        <end position="72"/>
    </location>
</feature>
<gene>
    <name evidence="9" type="ORF">JG688_00011608</name>
</gene>
<evidence type="ECO:0000256" key="3">
    <source>
        <dbReference type="ARBA" id="ARBA00022475"/>
    </source>
</evidence>
<comment type="caution">
    <text evidence="9">The sequence shown here is derived from an EMBL/GenBank/DDBJ whole genome shotgun (WGS) entry which is preliminary data.</text>
</comment>
<feature type="transmembrane region" description="Helical" evidence="8">
    <location>
        <begin position="402"/>
        <end position="419"/>
    </location>
</feature>
<evidence type="ECO:0000256" key="6">
    <source>
        <dbReference type="ARBA" id="ARBA00023136"/>
    </source>
</evidence>
<dbReference type="PANTHER" id="PTHR45826:SF2">
    <property type="entry name" value="AMINO ACID TRANSPORTER"/>
    <property type="match status" value="1"/>
</dbReference>
<feature type="transmembrane region" description="Helical" evidence="8">
    <location>
        <begin position="197"/>
        <end position="218"/>
    </location>
</feature>
<feature type="non-terminal residue" evidence="9">
    <location>
        <position position="1"/>
    </location>
</feature>
<keyword evidence="6 8" id="KW-0472">Membrane</keyword>
<feature type="transmembrane region" description="Helical" evidence="8">
    <location>
        <begin position="341"/>
        <end position="360"/>
    </location>
</feature>
<evidence type="ECO:0000256" key="5">
    <source>
        <dbReference type="ARBA" id="ARBA00022989"/>
    </source>
</evidence>
<evidence type="ECO:0000313" key="10">
    <source>
        <dbReference type="Proteomes" id="UP000709295"/>
    </source>
</evidence>
<evidence type="ECO:0000256" key="1">
    <source>
        <dbReference type="ARBA" id="ARBA00004651"/>
    </source>
</evidence>
<evidence type="ECO:0000256" key="2">
    <source>
        <dbReference type="ARBA" id="ARBA00022448"/>
    </source>
</evidence>
<dbReference type="Pfam" id="PF13520">
    <property type="entry name" value="AA_permease_2"/>
    <property type="match status" value="1"/>
</dbReference>
<accession>A0A8J5ICS7</accession>
<dbReference type="InterPro" id="IPR044566">
    <property type="entry name" value="RMV1-like"/>
</dbReference>
<dbReference type="PANTHER" id="PTHR45826">
    <property type="entry name" value="POLYAMINE TRANSPORTER PUT1"/>
    <property type="match status" value="1"/>
</dbReference>
<feature type="transmembrane region" description="Helical" evidence="8">
    <location>
        <begin position="144"/>
        <end position="164"/>
    </location>
</feature>
<dbReference type="GO" id="GO:0005886">
    <property type="term" value="C:plasma membrane"/>
    <property type="evidence" value="ECO:0007669"/>
    <property type="project" value="UniProtKB-SubCell"/>
</dbReference>
<sequence length="490" mass="53019">SPTVIDRLTRLYWAIGGMGRKKLGVVSLALITYFNVSGGPWGSEPIVAACGPFVGIMATLVFPFIWCLPLALSFAELFSAFPTDSSFCTWVGKAFGRRMGFHVGYWSWVSGVIDNAIYPCLMVDSVYAVLMGPHELHSFMVPTWMYLVRVTVATVFMLPTIFSIDAVGRFLLVLGLAMVAPFVVLVVVSVPQINPANWFVVSAAPQWSQLVSVLYWSYSGFDAAGAYASEIDSPRQTYPRAMMLTVGLVALTYSVPFLAASGVNKPSYSLWRDGYYPMIAEKISGPGLRTWFLGCALLGNLGVYIAKMTKNGFLLAGMADLGLAPNFFIKRTASNGVPRRAILLSYGIIVFMALFDFNVILGVDNFLSSLACVTELCAVVRLRFTMPTLVRPYKVNISDRGLLVAMAIPFSIGSFVLLNELTKSTLSLTLNLIALASGLVCQQFLHRAPASVYTPLAAAIQLELGTPAPGGTFGIVTPASPSVLEQHKGV</sequence>